<dbReference type="InterPro" id="IPR024692">
    <property type="entry name" value="PTS_EI"/>
</dbReference>
<dbReference type="EMBL" id="JAUSUC010000011">
    <property type="protein sequence ID" value="MDQ0214833.1"/>
    <property type="molecule type" value="Genomic_DNA"/>
</dbReference>
<feature type="binding site" evidence="19">
    <location>
        <position position="333"/>
    </location>
    <ligand>
        <name>phosphoenolpyruvate</name>
        <dbReference type="ChEBI" id="CHEBI:58702"/>
    </ligand>
</feature>
<dbReference type="SUPFAM" id="SSF52009">
    <property type="entry name" value="Phosphohistidine domain"/>
    <property type="match status" value="1"/>
</dbReference>
<evidence type="ECO:0000256" key="10">
    <source>
        <dbReference type="ARBA" id="ARBA00022597"/>
    </source>
</evidence>
<dbReference type="RefSeq" id="WP_307256825.1">
    <property type="nucleotide sequence ID" value="NZ_JAUSUC010000011.1"/>
</dbReference>
<evidence type="ECO:0000256" key="9">
    <source>
        <dbReference type="ARBA" id="ARBA00022490"/>
    </source>
</evidence>
<evidence type="ECO:0000256" key="20">
    <source>
        <dbReference type="PIRSR" id="PIRSR000732-3"/>
    </source>
</evidence>
<dbReference type="Pfam" id="PF02896">
    <property type="entry name" value="PEP-utilizers_C"/>
    <property type="match status" value="1"/>
</dbReference>
<evidence type="ECO:0000313" key="25">
    <source>
        <dbReference type="EMBL" id="MDQ0214833.1"/>
    </source>
</evidence>
<dbReference type="InterPro" id="IPR040442">
    <property type="entry name" value="Pyrv_kinase-like_dom_sf"/>
</dbReference>
<dbReference type="InterPro" id="IPR008731">
    <property type="entry name" value="PTS_EIN"/>
</dbReference>
<gene>
    <name evidence="25" type="ORF">J2S13_001230</name>
</gene>
<dbReference type="EC" id="2.7.3.9" evidence="6 17"/>
<feature type="domain" description="PEP-utilising enzyme C-terminal" evidence="23">
    <location>
        <begin position="252"/>
        <end position="542"/>
    </location>
</feature>
<comment type="subcellular location">
    <subcellularLocation>
        <location evidence="4 17">Cytoplasm</location>
    </subcellularLocation>
</comment>
<evidence type="ECO:0000256" key="14">
    <source>
        <dbReference type="ARBA" id="ARBA00022777"/>
    </source>
</evidence>
<evidence type="ECO:0000256" key="1">
    <source>
        <dbReference type="ARBA" id="ARBA00000683"/>
    </source>
</evidence>
<evidence type="ECO:0000256" key="16">
    <source>
        <dbReference type="ARBA" id="ARBA00033235"/>
    </source>
</evidence>
<dbReference type="InterPro" id="IPR023151">
    <property type="entry name" value="PEP_util_CS"/>
</dbReference>
<dbReference type="Pfam" id="PF05524">
    <property type="entry name" value="PEP-utilisers_N"/>
    <property type="match status" value="1"/>
</dbReference>
<dbReference type="InterPro" id="IPR006318">
    <property type="entry name" value="PTS_EI-like"/>
</dbReference>
<sequence>MSKVLKGIGASRGIAIAKAYRMVEPDLSFEKKEVTQCEKEVARFKKALHSAEKELLELKDHAKKNVGEEEASIIDAHLCLVNDPELISMVMDRIRKKRVNAEYALSETINFHLSMFGTIENEYMNERVADIQDVSKRILSHLLNVHRLNPKLITEEVIIVSADLSPSEAVQLNKSFVKGFISDIGGRTSHTAIIAKSLEIPAVVGTKQAMNEILTGDLVILDGINGKVHINPTREIIENYKKMSLQYEADKKEWFQLVNETTLTQDGRLIKIGANINTPKDVHTVLSNGGEAIGLFRTEFLYMGRKELPSEEEQFEAYKEVLIKMDEKPVIIRTLDIGGDKGLSYLQFPSEINPFLGFRAIRICLQEQMIFRTQLRALLRASAYGNLKIMFPMIATLTEFQEAKNILEEEKDKLKLAGIHFSEKIEIGMMIETPSSALMADHFAKEADFFSIGTNDLIQFTMAADRMNEKVEYLYQPYHPAILRFIKMIVDAAKKEGIWVGMCGEMAEDERMIPILIGLGVQGISMNVHSILRARSLIKKLNRVEMQALSERLLNLTTGEKVIEELEQSIKIN</sequence>
<keyword evidence="13 17" id="KW-0479">Metal-binding</keyword>
<comment type="catalytic activity">
    <reaction evidence="1 17">
        <text>L-histidyl-[protein] + phosphoenolpyruvate = N(pros)-phospho-L-histidyl-[protein] + pyruvate</text>
        <dbReference type="Rhea" id="RHEA:23880"/>
        <dbReference type="Rhea" id="RHEA-COMP:9745"/>
        <dbReference type="Rhea" id="RHEA-COMP:9746"/>
        <dbReference type="ChEBI" id="CHEBI:15361"/>
        <dbReference type="ChEBI" id="CHEBI:29979"/>
        <dbReference type="ChEBI" id="CHEBI:58702"/>
        <dbReference type="ChEBI" id="CHEBI:64837"/>
        <dbReference type="EC" id="2.7.3.9"/>
    </reaction>
</comment>
<evidence type="ECO:0000259" key="22">
    <source>
        <dbReference type="Pfam" id="PF00391"/>
    </source>
</evidence>
<feature type="domain" description="PEP-utilising enzyme mobile" evidence="22">
    <location>
        <begin position="154"/>
        <end position="226"/>
    </location>
</feature>
<keyword evidence="10 17" id="KW-0762">Sugar transport</keyword>
<dbReference type="Proteomes" id="UP001237207">
    <property type="component" value="Unassembled WGS sequence"/>
</dbReference>
<evidence type="ECO:0000256" key="19">
    <source>
        <dbReference type="PIRSR" id="PIRSR000732-2"/>
    </source>
</evidence>
<dbReference type="InterPro" id="IPR036618">
    <property type="entry name" value="PtsI_HPr-bd_sf"/>
</dbReference>
<dbReference type="PANTHER" id="PTHR46244:SF3">
    <property type="entry name" value="PHOSPHOENOLPYRUVATE-PROTEIN PHOSPHOTRANSFERASE"/>
    <property type="match status" value="1"/>
</dbReference>
<dbReference type="PANTHER" id="PTHR46244">
    <property type="entry name" value="PHOSPHOENOLPYRUVATE-PROTEIN PHOSPHOTRANSFERASE"/>
    <property type="match status" value="1"/>
</dbReference>
<feature type="binding site" evidence="19">
    <location>
        <position position="466"/>
    </location>
    <ligand>
        <name>phosphoenolpyruvate</name>
        <dbReference type="ChEBI" id="CHEBI:58702"/>
    </ligand>
</feature>
<comment type="caution">
    <text evidence="25">The sequence shown here is derived from an EMBL/GenBank/DDBJ whole genome shotgun (WGS) entry which is preliminary data.</text>
</comment>
<dbReference type="InterPro" id="IPR036637">
    <property type="entry name" value="Phosphohistidine_dom_sf"/>
</dbReference>
<feature type="active site" description="Tele-phosphohistidine intermediate" evidence="18">
    <location>
        <position position="190"/>
    </location>
</feature>
<comment type="cofactor">
    <cofactor evidence="2 17 20">
        <name>Mg(2+)</name>
        <dbReference type="ChEBI" id="CHEBI:18420"/>
    </cofactor>
</comment>
<dbReference type="GO" id="GO:0016301">
    <property type="term" value="F:kinase activity"/>
    <property type="evidence" value="ECO:0007669"/>
    <property type="project" value="UniProtKB-KW"/>
</dbReference>
<keyword evidence="11 17" id="KW-0808">Transferase</keyword>
<evidence type="ECO:0000256" key="17">
    <source>
        <dbReference type="PIRNR" id="PIRNR000732"/>
    </source>
</evidence>
<dbReference type="NCBIfam" id="TIGR01417">
    <property type="entry name" value="PTS_I_fam"/>
    <property type="match status" value="1"/>
</dbReference>
<keyword evidence="12 17" id="KW-0598">Phosphotransferase system</keyword>
<evidence type="ECO:0000256" key="15">
    <source>
        <dbReference type="ARBA" id="ARBA00022842"/>
    </source>
</evidence>
<feature type="active site" description="Proton donor" evidence="18">
    <location>
        <position position="503"/>
    </location>
</feature>
<evidence type="ECO:0000259" key="23">
    <source>
        <dbReference type="Pfam" id="PF02896"/>
    </source>
</evidence>
<keyword evidence="15 17" id="KW-0460">Magnesium</keyword>
<dbReference type="GO" id="GO:0008965">
    <property type="term" value="F:phosphoenolpyruvate-protein phosphotransferase activity"/>
    <property type="evidence" value="ECO:0007669"/>
    <property type="project" value="UniProtKB-EC"/>
</dbReference>
<dbReference type="Gene3D" id="1.10.274.10">
    <property type="entry name" value="PtsI, HPr-binding domain"/>
    <property type="match status" value="1"/>
</dbReference>
<dbReference type="PROSITE" id="PS00742">
    <property type="entry name" value="PEP_ENZYMES_2"/>
    <property type="match status" value="1"/>
</dbReference>
<dbReference type="Gene3D" id="3.50.30.10">
    <property type="entry name" value="Phosphohistidine domain"/>
    <property type="match status" value="1"/>
</dbReference>
<evidence type="ECO:0000256" key="11">
    <source>
        <dbReference type="ARBA" id="ARBA00022679"/>
    </source>
</evidence>
<evidence type="ECO:0000256" key="5">
    <source>
        <dbReference type="ARBA" id="ARBA00007837"/>
    </source>
</evidence>
<evidence type="ECO:0000256" key="3">
    <source>
        <dbReference type="ARBA" id="ARBA00002728"/>
    </source>
</evidence>
<evidence type="ECO:0000256" key="4">
    <source>
        <dbReference type="ARBA" id="ARBA00004496"/>
    </source>
</evidence>
<evidence type="ECO:0000256" key="6">
    <source>
        <dbReference type="ARBA" id="ARBA00012232"/>
    </source>
</evidence>
<dbReference type="Pfam" id="PF00391">
    <property type="entry name" value="PEP-utilizers"/>
    <property type="match status" value="1"/>
</dbReference>
<dbReference type="SUPFAM" id="SSF47831">
    <property type="entry name" value="Enzyme I of the PEP:sugar phosphotransferase system HPr-binding (sub)domain"/>
    <property type="match status" value="1"/>
</dbReference>
<dbReference type="SUPFAM" id="SSF51621">
    <property type="entry name" value="Phosphoenolpyruvate/pyruvate domain"/>
    <property type="match status" value="1"/>
</dbReference>
<keyword evidence="26" id="KW-1185">Reference proteome</keyword>
<keyword evidence="8 17" id="KW-0813">Transport</keyword>
<comment type="similarity">
    <text evidence="5 17">Belongs to the PEP-utilizing enzyme family.</text>
</comment>
<protein>
    <recommendedName>
        <fullName evidence="7 17">Phosphoenolpyruvate-protein phosphotransferase</fullName>
        <ecNumber evidence="6 17">2.7.3.9</ecNumber>
    </recommendedName>
    <alternativeName>
        <fullName evidence="16 17">Phosphotransferase system, enzyme I</fullName>
    </alternativeName>
</protein>
<dbReference type="GO" id="GO:0009401">
    <property type="term" value="P:phosphoenolpyruvate-dependent sugar phosphotransferase system"/>
    <property type="evidence" value="ECO:0007669"/>
    <property type="project" value="UniProtKB-KW"/>
</dbReference>
<evidence type="ECO:0000256" key="8">
    <source>
        <dbReference type="ARBA" id="ARBA00022448"/>
    </source>
</evidence>
<keyword evidence="14 17" id="KW-0418">Kinase</keyword>
<evidence type="ECO:0000256" key="12">
    <source>
        <dbReference type="ARBA" id="ARBA00022683"/>
    </source>
</evidence>
<evidence type="ECO:0000256" key="2">
    <source>
        <dbReference type="ARBA" id="ARBA00001946"/>
    </source>
</evidence>
<proteinExistence type="inferred from homology"/>
<dbReference type="Gene3D" id="3.20.20.60">
    <property type="entry name" value="Phosphoenolpyruvate-binding domains"/>
    <property type="match status" value="1"/>
</dbReference>
<evidence type="ECO:0000256" key="21">
    <source>
        <dbReference type="SAM" id="Coils"/>
    </source>
</evidence>
<feature type="domain" description="Phosphotransferase system enzyme I N-terminal" evidence="24">
    <location>
        <begin position="6"/>
        <end position="127"/>
    </location>
</feature>
<comment type="function">
    <text evidence="3 17">General (non sugar-specific) component of the phosphoenolpyruvate-dependent sugar phosphotransferase system (sugar PTS). This major carbohydrate active-transport system catalyzes the phosphorylation of incoming sugar substrates concomitantly with their translocation across the cell membrane. Enzyme I transfers the phosphoryl group from phosphoenolpyruvate (PEP) to the phosphoryl carrier protein (HPr).</text>
</comment>
<dbReference type="GO" id="GO:0005737">
    <property type="term" value="C:cytoplasm"/>
    <property type="evidence" value="ECO:0007669"/>
    <property type="project" value="UniProtKB-SubCell"/>
</dbReference>
<evidence type="ECO:0000256" key="18">
    <source>
        <dbReference type="PIRSR" id="PIRSR000732-1"/>
    </source>
</evidence>
<dbReference type="InterPro" id="IPR008279">
    <property type="entry name" value="PEP-util_enz_mobile_dom"/>
</dbReference>
<dbReference type="InterPro" id="IPR050499">
    <property type="entry name" value="PEP-utilizing_PTS_enzyme"/>
</dbReference>
<keyword evidence="21" id="KW-0175">Coiled coil</keyword>
<feature type="binding site" evidence="19">
    <location>
        <begin position="455"/>
        <end position="456"/>
    </location>
    <ligand>
        <name>phosphoenolpyruvate</name>
        <dbReference type="ChEBI" id="CHEBI:58702"/>
    </ligand>
</feature>
<feature type="binding site" evidence="20">
    <location>
        <position position="456"/>
    </location>
    <ligand>
        <name>Mg(2+)</name>
        <dbReference type="ChEBI" id="CHEBI:18420"/>
    </ligand>
</feature>
<dbReference type="GO" id="GO:0046872">
    <property type="term" value="F:metal ion binding"/>
    <property type="evidence" value="ECO:0007669"/>
    <property type="project" value="UniProtKB-KW"/>
</dbReference>
<dbReference type="PRINTS" id="PR01736">
    <property type="entry name" value="PHPHTRNFRASE"/>
</dbReference>
<organism evidence="25 26">
    <name type="scientific">Oikeobacillus pervagus</name>
    <dbReference type="NCBI Taxonomy" id="1325931"/>
    <lineage>
        <taxon>Bacteria</taxon>
        <taxon>Bacillati</taxon>
        <taxon>Bacillota</taxon>
        <taxon>Bacilli</taxon>
        <taxon>Bacillales</taxon>
        <taxon>Bacillaceae</taxon>
        <taxon>Oikeobacillus</taxon>
    </lineage>
</organism>
<feature type="coiled-coil region" evidence="21">
    <location>
        <begin position="34"/>
        <end position="61"/>
    </location>
</feature>
<reference evidence="25" key="1">
    <citation type="submission" date="2023-07" db="EMBL/GenBank/DDBJ databases">
        <title>Genomic Encyclopedia of Type Strains, Phase IV (KMG-IV): sequencing the most valuable type-strain genomes for metagenomic binning, comparative biology and taxonomic classification.</title>
        <authorList>
            <person name="Goeker M."/>
        </authorList>
    </citation>
    <scope>NUCLEOTIDE SEQUENCE</scope>
    <source>
        <strain evidence="25">DSM 23947</strain>
    </source>
</reference>
<feature type="binding site" evidence="20">
    <location>
        <position position="432"/>
    </location>
    <ligand>
        <name>Mg(2+)</name>
        <dbReference type="ChEBI" id="CHEBI:18420"/>
    </ligand>
</feature>
<name>A0AAJ1WIW4_9BACI</name>
<evidence type="ECO:0000259" key="24">
    <source>
        <dbReference type="Pfam" id="PF05524"/>
    </source>
</evidence>
<dbReference type="InterPro" id="IPR000121">
    <property type="entry name" value="PEP_util_C"/>
</dbReference>
<evidence type="ECO:0000256" key="13">
    <source>
        <dbReference type="ARBA" id="ARBA00022723"/>
    </source>
</evidence>
<keyword evidence="9 17" id="KW-0963">Cytoplasm</keyword>
<dbReference type="AlphaFoldDB" id="A0AAJ1WIW4"/>
<accession>A0AAJ1WIW4</accession>
<dbReference type="InterPro" id="IPR015813">
    <property type="entry name" value="Pyrv/PenolPyrv_kinase-like_dom"/>
</dbReference>
<dbReference type="PIRSF" id="PIRSF000732">
    <property type="entry name" value="PTS_enzyme_I"/>
    <property type="match status" value="1"/>
</dbReference>
<evidence type="ECO:0000256" key="7">
    <source>
        <dbReference type="ARBA" id="ARBA00016544"/>
    </source>
</evidence>
<feature type="binding site" evidence="19">
    <location>
        <position position="297"/>
    </location>
    <ligand>
        <name>phosphoenolpyruvate</name>
        <dbReference type="ChEBI" id="CHEBI:58702"/>
    </ligand>
</feature>
<evidence type="ECO:0000313" key="26">
    <source>
        <dbReference type="Proteomes" id="UP001237207"/>
    </source>
</evidence>